<reference evidence="8 9" key="1">
    <citation type="submission" date="2016-05" db="EMBL/GenBank/DDBJ databases">
        <title>Genome Sequence of Pseudomonas citronellolis Strain SJTE-3, an Estrogens and Persistent Organic Pollutants degradation strain.</title>
        <authorList>
            <person name="Liang R."/>
        </authorList>
    </citation>
    <scope>NUCLEOTIDE SEQUENCE [LARGE SCALE GENOMIC DNA]</scope>
    <source>
        <strain evidence="8 9">SJTE-3</strain>
    </source>
</reference>
<accession>A0A1A9KDZ4</accession>
<comment type="catalytic activity">
    <reaction evidence="1">
        <text>a ribonucleoside 5'-phosphate + H2O = a ribonucleoside + phosphate</text>
        <dbReference type="Rhea" id="RHEA:12484"/>
        <dbReference type="ChEBI" id="CHEBI:15377"/>
        <dbReference type="ChEBI" id="CHEBI:18254"/>
        <dbReference type="ChEBI" id="CHEBI:43474"/>
        <dbReference type="ChEBI" id="CHEBI:58043"/>
        <dbReference type="EC" id="3.1.3.5"/>
    </reaction>
</comment>
<dbReference type="InterPro" id="IPR030048">
    <property type="entry name" value="SurE"/>
</dbReference>
<evidence type="ECO:0000256" key="5">
    <source>
        <dbReference type="ARBA" id="ARBA00022801"/>
    </source>
</evidence>
<sequence>MKLAPLLLAVGCALAQPAFALNILLSNDDGYRHPNIRALYTALKAAGHNVRIAAPYSDQSARGGAFFFGRETRVGHDDDPAYPDSYYLTTTESGSCESPACAGQKVDIRISGTPVMAVLLGLEKVLPHPDLVIVGPNPGNNLGAINSASGTFNAAGTALLAGVPALAVSTDLKEQDSQRVAAIVARFVEALDKHRQPDGALLPRGVGLNLNLPPLANLRGVRLTRVGSYVPFHALYTEDLGKLDARLAGKPGIGFAYSPAPGPDDADDEAVWVAKGYLTLSPFNALPGAPASSEALRGTLRPLLDVASQETTP</sequence>
<evidence type="ECO:0000313" key="9">
    <source>
        <dbReference type="Proteomes" id="UP000077748"/>
    </source>
</evidence>
<evidence type="ECO:0000256" key="4">
    <source>
        <dbReference type="ARBA" id="ARBA00022723"/>
    </source>
</evidence>
<dbReference type="Gene3D" id="3.40.1210.10">
    <property type="entry name" value="Survival protein SurE-like phosphatase/nucleotidase"/>
    <property type="match status" value="1"/>
</dbReference>
<name>A0A1A9KDZ4_9PSED</name>
<dbReference type="SUPFAM" id="SSF64167">
    <property type="entry name" value="SurE-like"/>
    <property type="match status" value="1"/>
</dbReference>
<keyword evidence="4" id="KW-0479">Metal-binding</keyword>
<dbReference type="EMBL" id="CP015878">
    <property type="protein sequence ID" value="ANI15742.1"/>
    <property type="molecule type" value="Genomic_DNA"/>
</dbReference>
<dbReference type="PANTHER" id="PTHR30457">
    <property type="entry name" value="5'-NUCLEOTIDASE SURE"/>
    <property type="match status" value="1"/>
</dbReference>
<dbReference type="Pfam" id="PF01975">
    <property type="entry name" value="SurE"/>
    <property type="match status" value="1"/>
</dbReference>
<dbReference type="InterPro" id="IPR036523">
    <property type="entry name" value="SurE-like_sf"/>
</dbReference>
<feature type="domain" description="Survival protein SurE-like phosphatase/nucleotidase" evidence="7">
    <location>
        <begin position="23"/>
        <end position="228"/>
    </location>
</feature>
<comment type="similarity">
    <text evidence="2">Belongs to the SurE nucleotidase family.</text>
</comment>
<proteinExistence type="inferred from homology"/>
<gene>
    <name evidence="8" type="ORF">A9C11_17955</name>
</gene>
<dbReference type="RefSeq" id="WP_064583455.1">
    <property type="nucleotide sequence ID" value="NZ_CP015878.1"/>
</dbReference>
<evidence type="ECO:0000256" key="2">
    <source>
        <dbReference type="ARBA" id="ARBA00011062"/>
    </source>
</evidence>
<evidence type="ECO:0000259" key="7">
    <source>
        <dbReference type="Pfam" id="PF01975"/>
    </source>
</evidence>
<keyword evidence="5" id="KW-0378">Hydrolase</keyword>
<organism evidence="8 9">
    <name type="scientific">Pseudomonas citronellolis</name>
    <dbReference type="NCBI Taxonomy" id="53408"/>
    <lineage>
        <taxon>Bacteria</taxon>
        <taxon>Pseudomonadati</taxon>
        <taxon>Pseudomonadota</taxon>
        <taxon>Gammaproteobacteria</taxon>
        <taxon>Pseudomonadales</taxon>
        <taxon>Pseudomonadaceae</taxon>
        <taxon>Pseudomonas</taxon>
    </lineage>
</organism>
<feature type="chain" id="PRO_5008391669" description="5'-nucleotidase" evidence="6">
    <location>
        <begin position="21"/>
        <end position="313"/>
    </location>
</feature>
<keyword evidence="6" id="KW-0732">Signal</keyword>
<feature type="signal peptide" evidence="6">
    <location>
        <begin position="1"/>
        <end position="20"/>
    </location>
</feature>
<evidence type="ECO:0000313" key="8">
    <source>
        <dbReference type="EMBL" id="ANI15742.1"/>
    </source>
</evidence>
<dbReference type="AlphaFoldDB" id="A0A1A9KDZ4"/>
<dbReference type="InterPro" id="IPR002828">
    <property type="entry name" value="SurE-like_Pase/nucleotidase"/>
</dbReference>
<dbReference type="EC" id="3.1.3.5" evidence="3"/>
<evidence type="ECO:0000256" key="1">
    <source>
        <dbReference type="ARBA" id="ARBA00000815"/>
    </source>
</evidence>
<protein>
    <recommendedName>
        <fullName evidence="3">5'-nucleotidase</fullName>
        <ecNumber evidence="3">3.1.3.5</ecNumber>
    </recommendedName>
</protein>
<dbReference type="GO" id="GO:0046872">
    <property type="term" value="F:metal ion binding"/>
    <property type="evidence" value="ECO:0007669"/>
    <property type="project" value="UniProtKB-KW"/>
</dbReference>
<dbReference type="PANTHER" id="PTHR30457:SF0">
    <property type="entry name" value="PHOSPHATASE, PUTATIVE (AFU_ORTHOLOGUE AFUA_4G01070)-RELATED"/>
    <property type="match status" value="1"/>
</dbReference>
<dbReference type="GO" id="GO:0008253">
    <property type="term" value="F:5'-nucleotidase activity"/>
    <property type="evidence" value="ECO:0007669"/>
    <property type="project" value="UniProtKB-EC"/>
</dbReference>
<dbReference type="Proteomes" id="UP000077748">
    <property type="component" value="Chromosome"/>
</dbReference>
<evidence type="ECO:0000256" key="6">
    <source>
        <dbReference type="SAM" id="SignalP"/>
    </source>
</evidence>
<evidence type="ECO:0000256" key="3">
    <source>
        <dbReference type="ARBA" id="ARBA00012643"/>
    </source>
</evidence>